<sequence>MDRNIDGIIDGVADQVVAWRRHMHANPELSFEEFETSRFITSILERLDGIEVSHPSGTSVVGRLRGRRPGPVIAIRADFDALPIAEETGLRFASKNEGVMHACGHDGHTSILLGAAQVLSGMRDDLQGEIRFLFQHGEETPPGGARGMIEGGAMDGVDRVIGLHLWSPIEIGTVMVNPTRVMAACDIFRIEVKGKGAILACPMRRWTRLPSAGRS</sequence>
<gene>
    <name evidence="2" type="ORF">ACFQFQ_27155</name>
</gene>
<dbReference type="InterPro" id="IPR002933">
    <property type="entry name" value="Peptidase_M20"/>
</dbReference>
<dbReference type="Gene3D" id="3.40.630.10">
    <property type="entry name" value="Zn peptidases"/>
    <property type="match status" value="1"/>
</dbReference>
<reference evidence="3" key="1">
    <citation type="journal article" date="2019" name="Int. J. Syst. Evol. Microbiol.">
        <title>The Global Catalogue of Microorganisms (GCM) 10K type strain sequencing project: providing services to taxonomists for standard genome sequencing and annotation.</title>
        <authorList>
            <consortium name="The Broad Institute Genomics Platform"/>
            <consortium name="The Broad Institute Genome Sequencing Center for Infectious Disease"/>
            <person name="Wu L."/>
            <person name="Ma J."/>
        </authorList>
    </citation>
    <scope>NUCLEOTIDE SEQUENCE [LARGE SCALE GENOMIC DNA]</scope>
    <source>
        <strain evidence="3">CCUG 66188</strain>
    </source>
</reference>
<dbReference type="InterPro" id="IPR017439">
    <property type="entry name" value="Amidohydrolase"/>
</dbReference>
<name>A0ABW2BA50_9RHOB</name>
<accession>A0ABW2BA50</accession>
<proteinExistence type="predicted"/>
<keyword evidence="3" id="KW-1185">Reference proteome</keyword>
<dbReference type="Gene3D" id="3.30.70.360">
    <property type="match status" value="1"/>
</dbReference>
<dbReference type="PANTHER" id="PTHR11014">
    <property type="entry name" value="PEPTIDASE M20 FAMILY MEMBER"/>
    <property type="match status" value="1"/>
</dbReference>
<dbReference type="NCBIfam" id="TIGR01891">
    <property type="entry name" value="amidohydrolases"/>
    <property type="match status" value="1"/>
</dbReference>
<comment type="caution">
    <text evidence="2">The sequence shown here is derived from an EMBL/GenBank/DDBJ whole genome shotgun (WGS) entry which is preliminary data.</text>
</comment>
<organism evidence="2 3">
    <name type="scientific">Sulfitobacter porphyrae</name>
    <dbReference type="NCBI Taxonomy" id="1246864"/>
    <lineage>
        <taxon>Bacteria</taxon>
        <taxon>Pseudomonadati</taxon>
        <taxon>Pseudomonadota</taxon>
        <taxon>Alphaproteobacteria</taxon>
        <taxon>Rhodobacterales</taxon>
        <taxon>Roseobacteraceae</taxon>
        <taxon>Sulfitobacter</taxon>
    </lineage>
</organism>
<dbReference type="EMBL" id="JBHSWG010000004">
    <property type="protein sequence ID" value="MFC6762378.1"/>
    <property type="molecule type" value="Genomic_DNA"/>
</dbReference>
<evidence type="ECO:0000313" key="3">
    <source>
        <dbReference type="Proteomes" id="UP001596353"/>
    </source>
</evidence>
<dbReference type="SUPFAM" id="SSF53187">
    <property type="entry name" value="Zn-dependent exopeptidases"/>
    <property type="match status" value="1"/>
</dbReference>
<dbReference type="Proteomes" id="UP001596353">
    <property type="component" value="Unassembled WGS sequence"/>
</dbReference>
<protein>
    <submittedName>
        <fullName evidence="2">Amidohydrolase</fullName>
    </submittedName>
</protein>
<keyword evidence="1" id="KW-0378">Hydrolase</keyword>
<dbReference type="PANTHER" id="PTHR11014:SF63">
    <property type="entry name" value="METALLOPEPTIDASE, PUTATIVE (AFU_ORTHOLOGUE AFUA_6G09600)-RELATED"/>
    <property type="match status" value="1"/>
</dbReference>
<evidence type="ECO:0000313" key="2">
    <source>
        <dbReference type="EMBL" id="MFC6762378.1"/>
    </source>
</evidence>
<evidence type="ECO:0000256" key="1">
    <source>
        <dbReference type="ARBA" id="ARBA00022801"/>
    </source>
</evidence>
<dbReference type="Pfam" id="PF01546">
    <property type="entry name" value="Peptidase_M20"/>
    <property type="match status" value="1"/>
</dbReference>